<keyword evidence="1" id="KW-0732">Signal</keyword>
<evidence type="ECO:0000313" key="5">
    <source>
        <dbReference type="Proteomes" id="UP000059672"/>
    </source>
</evidence>
<dbReference type="EMBL" id="CP013355">
    <property type="protein sequence ID" value="AMC12221.1"/>
    <property type="molecule type" value="Genomic_DNA"/>
</dbReference>
<proteinExistence type="predicted"/>
<organism evidence="4 5">
    <name type="scientific">Lutibacter profundi</name>
    <dbReference type="NCBI Taxonomy" id="1622118"/>
    <lineage>
        <taxon>Bacteria</taxon>
        <taxon>Pseudomonadati</taxon>
        <taxon>Bacteroidota</taxon>
        <taxon>Flavobacteriia</taxon>
        <taxon>Flavobacteriales</taxon>
        <taxon>Flavobacteriaceae</taxon>
        <taxon>Lutibacter</taxon>
    </lineage>
</organism>
<name>A0A120IEN5_9FLAO</name>
<dbReference type="Pfam" id="PF00675">
    <property type="entry name" value="Peptidase_M16"/>
    <property type="match status" value="1"/>
</dbReference>
<dbReference type="KEGG" id="lut:Lupro_07340"/>
<feature type="signal peptide" evidence="1">
    <location>
        <begin position="1"/>
        <end position="22"/>
    </location>
</feature>
<sequence length="686" mass="76602">MKTKILSIITLFLLTFSMSAQIDRSIQPKPGPSPKINIGQPKTFELKNGLKVLVVENHVLPRVSATLTIDNNLIFEGDKAGVSSLTGSLMGSGTKNIRKDDFNEEVDYLGANISFSSQGAYMRSLSKYFPRVLELMADAAQNPVFTQEEFDKEVNLLLDGIKSGEKSVANIANRVQSALAYGKNHPYGEFTSKKTVQNIKLADVQNFYTTYFKPNNAYLVIVGDVNFKEVKKLIKKHFNNWEKGELPSYTIPTVKNVAKTEIDFINMPNAVQSNIAVLNTANLKMSNPDFFAVKLANKILGGGGEGRLFLNLREDKGYTYGAYSNIRSNEKTATVFKASAQVRNMVTDSSAVEFIKEIKKFRDSLVSEEELKNAKAAYIGSFVRNVEKPETVASYALNIKINNLPEDFYELYLTKINAVTVEDIQRVAQKYFSADNARIIIVGKALDVLPNLEKLPYPIKYFDKEANPTSKPEMTKPIPAGVTKQTVIDSYFEAIGGQEKVNTIKTVFNTSEASMQGMTLLLESKSMVPNKQSVIMSGMGMIMSKMKFDGEKGYSEQQGRRMDLAGKELEKVKSNTVPFPETGYAIDEKVSLEKIEPIDGNDTYVLKVGDDISIYYDVASGLKIKQATKIKIGEKTMYQTFDFSDYKDVDGIKFPHLIKMTMGPQQFEFIVKEILINKDVANSDFE</sequence>
<dbReference type="InterPro" id="IPR007863">
    <property type="entry name" value="Peptidase_M16_C"/>
</dbReference>
<dbReference type="PANTHER" id="PTHR11851">
    <property type="entry name" value="METALLOPROTEASE"/>
    <property type="match status" value="1"/>
</dbReference>
<reference evidence="4 5" key="2">
    <citation type="journal article" date="2016" name="Int. J. Syst. Evol. Microbiol.">
        <title>Lutibacter profundi sp. nov., isolated from a deep-sea hydrothermal system on the Arctic Mid-Ocean Ridge and emended description of the genus Lutibacter.</title>
        <authorList>
            <person name="Le Moine Bauer S."/>
            <person name="Roalkvam I."/>
            <person name="Steen I.H."/>
            <person name="Dahle H."/>
        </authorList>
    </citation>
    <scope>NUCLEOTIDE SEQUENCE [LARGE SCALE GENOMIC DNA]</scope>
    <source>
        <strain evidence="4 5">LP1</strain>
    </source>
</reference>
<keyword evidence="5" id="KW-1185">Reference proteome</keyword>
<feature type="domain" description="Peptidase M16 C-terminal" evidence="3">
    <location>
        <begin position="199"/>
        <end position="377"/>
    </location>
</feature>
<dbReference type="InterPro" id="IPR050361">
    <property type="entry name" value="MPP/UQCRC_Complex"/>
</dbReference>
<evidence type="ECO:0000259" key="3">
    <source>
        <dbReference type="Pfam" id="PF05193"/>
    </source>
</evidence>
<dbReference type="InterPro" id="IPR011249">
    <property type="entry name" value="Metalloenz_LuxS/M16"/>
</dbReference>
<dbReference type="SUPFAM" id="SSF63411">
    <property type="entry name" value="LuxS/MPP-like metallohydrolase"/>
    <property type="match status" value="2"/>
</dbReference>
<protein>
    <submittedName>
        <fullName evidence="4">Peptidase M16</fullName>
    </submittedName>
</protein>
<dbReference type="RefSeq" id="WP_068211522.1">
    <property type="nucleotide sequence ID" value="NZ_CP013355.1"/>
</dbReference>
<evidence type="ECO:0000259" key="2">
    <source>
        <dbReference type="Pfam" id="PF00675"/>
    </source>
</evidence>
<accession>A0A120IEN5</accession>
<gene>
    <name evidence="4" type="ORF">Lupro_07340</name>
</gene>
<evidence type="ECO:0000256" key="1">
    <source>
        <dbReference type="SAM" id="SignalP"/>
    </source>
</evidence>
<feature type="chain" id="PRO_5007166777" evidence="1">
    <location>
        <begin position="23"/>
        <end position="686"/>
    </location>
</feature>
<dbReference type="InterPro" id="IPR011765">
    <property type="entry name" value="Pept_M16_N"/>
</dbReference>
<evidence type="ECO:0000313" key="4">
    <source>
        <dbReference type="EMBL" id="AMC12221.1"/>
    </source>
</evidence>
<reference evidence="5" key="1">
    <citation type="submission" date="2015-12" db="EMBL/GenBank/DDBJ databases">
        <title>Complete genome sequence of Lutibacter profundus strain LP1.</title>
        <authorList>
            <person name="Wissuwa J."/>
            <person name="Le Moine Bauer S."/>
            <person name="Stokke R."/>
            <person name="Dahle H."/>
            <person name="Steen I.H."/>
        </authorList>
    </citation>
    <scope>NUCLEOTIDE SEQUENCE [LARGE SCALE GENOMIC DNA]</scope>
    <source>
        <strain evidence="5">LP1</strain>
    </source>
</reference>
<dbReference type="STRING" id="1622118.Lupro_07340"/>
<dbReference type="Gene3D" id="3.30.830.10">
    <property type="entry name" value="Metalloenzyme, LuxS/M16 peptidase-like"/>
    <property type="match status" value="2"/>
</dbReference>
<dbReference type="AlphaFoldDB" id="A0A120IEN5"/>
<dbReference type="OrthoDB" id="9811314at2"/>
<dbReference type="Proteomes" id="UP000059672">
    <property type="component" value="Chromosome"/>
</dbReference>
<dbReference type="GO" id="GO:0046872">
    <property type="term" value="F:metal ion binding"/>
    <property type="evidence" value="ECO:0007669"/>
    <property type="project" value="InterPro"/>
</dbReference>
<feature type="domain" description="Peptidase M16 N-terminal" evidence="2">
    <location>
        <begin position="52"/>
        <end position="173"/>
    </location>
</feature>
<dbReference type="PANTHER" id="PTHR11851:SF224">
    <property type="entry name" value="PROCESSING PROTEASE"/>
    <property type="match status" value="1"/>
</dbReference>
<dbReference type="PATRIC" id="fig|1622118.3.peg.1513"/>
<dbReference type="Pfam" id="PF05193">
    <property type="entry name" value="Peptidase_M16_C"/>
    <property type="match status" value="1"/>
</dbReference>